<gene>
    <name evidence="2" type="ORF">RGD00_21220</name>
</gene>
<dbReference type="InterPro" id="IPR011008">
    <property type="entry name" value="Dimeric_a/b-barrel"/>
</dbReference>
<dbReference type="Gene3D" id="3.30.70.100">
    <property type="match status" value="1"/>
</dbReference>
<dbReference type="RefSeq" id="WP_310459245.1">
    <property type="nucleotide sequence ID" value="NZ_JAVKPH010000048.1"/>
</dbReference>
<dbReference type="SUPFAM" id="SSF54909">
    <property type="entry name" value="Dimeric alpha+beta barrel"/>
    <property type="match status" value="1"/>
</dbReference>
<dbReference type="Proteomes" id="UP001247754">
    <property type="component" value="Unassembled WGS sequence"/>
</dbReference>
<protein>
    <submittedName>
        <fullName evidence="2">EthD domain-containing protein</fullName>
    </submittedName>
</protein>
<sequence>MLITLGFYKRKPGLSHEEFCRIWSEVYGPLYNHPEVTRYLRRYVQHRLVPQTDFPTQFVGYDGFSESWFDSAEDRKALHATDYAKTHLKPMMAEFLDLENSNFAAYDSQVYQVGGAPPLFAR</sequence>
<dbReference type="Pfam" id="PF07110">
    <property type="entry name" value="EthD"/>
    <property type="match status" value="1"/>
</dbReference>
<dbReference type="InterPro" id="IPR009799">
    <property type="entry name" value="EthD_dom"/>
</dbReference>
<accession>A0ABU1FE41</accession>
<feature type="domain" description="EthD" evidence="1">
    <location>
        <begin position="11"/>
        <end position="98"/>
    </location>
</feature>
<evidence type="ECO:0000313" key="3">
    <source>
        <dbReference type="Proteomes" id="UP001247754"/>
    </source>
</evidence>
<name>A0ABU1FE41_9RHOB</name>
<organism evidence="2 3">
    <name type="scientific">Ruixingdingia sedimenti</name>
    <dbReference type="NCBI Taxonomy" id="3073604"/>
    <lineage>
        <taxon>Bacteria</taxon>
        <taxon>Pseudomonadati</taxon>
        <taxon>Pseudomonadota</taxon>
        <taxon>Alphaproteobacteria</taxon>
        <taxon>Rhodobacterales</taxon>
        <taxon>Paracoccaceae</taxon>
        <taxon>Ruixingdingia</taxon>
    </lineage>
</organism>
<proteinExistence type="predicted"/>
<comment type="caution">
    <text evidence="2">The sequence shown here is derived from an EMBL/GenBank/DDBJ whole genome shotgun (WGS) entry which is preliminary data.</text>
</comment>
<evidence type="ECO:0000259" key="1">
    <source>
        <dbReference type="Pfam" id="PF07110"/>
    </source>
</evidence>
<reference evidence="2 3" key="1">
    <citation type="submission" date="2023-09" db="EMBL/GenBank/DDBJ databases">
        <title>Xinfangfangia sedmenti sp. nov., isolated the sedment.</title>
        <authorList>
            <person name="Xu L."/>
        </authorList>
    </citation>
    <scope>NUCLEOTIDE SEQUENCE [LARGE SCALE GENOMIC DNA]</scope>
    <source>
        <strain evidence="2 3">LG-4</strain>
    </source>
</reference>
<keyword evidence="3" id="KW-1185">Reference proteome</keyword>
<dbReference type="EMBL" id="JAVKPH010000048">
    <property type="protein sequence ID" value="MDR5655135.1"/>
    <property type="molecule type" value="Genomic_DNA"/>
</dbReference>
<evidence type="ECO:0000313" key="2">
    <source>
        <dbReference type="EMBL" id="MDR5655135.1"/>
    </source>
</evidence>